<dbReference type="Proteomes" id="UP000337909">
    <property type="component" value="Unassembled WGS sequence"/>
</dbReference>
<dbReference type="GO" id="GO:0003677">
    <property type="term" value="F:DNA binding"/>
    <property type="evidence" value="ECO:0007669"/>
    <property type="project" value="UniProtKB-KW"/>
</dbReference>
<proteinExistence type="predicted"/>
<dbReference type="SUPFAM" id="SSF46894">
    <property type="entry name" value="C-terminal effector domain of the bipartite response regulators"/>
    <property type="match status" value="1"/>
</dbReference>
<evidence type="ECO:0000256" key="3">
    <source>
        <dbReference type="ARBA" id="ARBA00023163"/>
    </source>
</evidence>
<dbReference type="Pfam" id="PF03472">
    <property type="entry name" value="Autoind_bind"/>
    <property type="match status" value="1"/>
</dbReference>
<dbReference type="InterPro" id="IPR036693">
    <property type="entry name" value="TF_LuxR_autoind-bd_dom_sf"/>
</dbReference>
<evidence type="ECO:0000313" key="6">
    <source>
        <dbReference type="Proteomes" id="UP000337909"/>
    </source>
</evidence>
<keyword evidence="2" id="KW-0238">DNA-binding</keyword>
<dbReference type="Pfam" id="PF00196">
    <property type="entry name" value="GerE"/>
    <property type="match status" value="1"/>
</dbReference>
<dbReference type="RefSeq" id="WP_191624201.1">
    <property type="nucleotide sequence ID" value="NZ_CABVHQ010000007.1"/>
</dbReference>
<dbReference type="GO" id="GO:0006355">
    <property type="term" value="P:regulation of DNA-templated transcription"/>
    <property type="evidence" value="ECO:0007669"/>
    <property type="project" value="InterPro"/>
</dbReference>
<sequence length="258" mass="29335">MDFWTEAQLKRLNQEHDLQTVFKIALNLTRDIGFEFCAFTMNAPGHHQQPQALRINNYSFAWNEKYELSNYVAIDPIVHHCNHSVIPIIWSDQVFANAPAYWEDMQKHGMHHGISQSVHDPRGVCSMLSLSRSRESIGGRELYEKAAHIIWLCHALHTAVVEQLLRDPAFRPSNRLSTREIEVLKWSAEGKTASDIATILNLSERTVNFHVSTAIKKMGVNNKIAAVVHAVMEGLLDPSLTTDTASRRRVLQTEKTCK</sequence>
<dbReference type="InterPro" id="IPR005143">
    <property type="entry name" value="TF_LuxR_autoind-bd_dom"/>
</dbReference>
<dbReference type="InterPro" id="IPR016032">
    <property type="entry name" value="Sig_transdc_resp-reg_C-effctor"/>
</dbReference>
<organism evidence="5 6">
    <name type="scientific">Pseudomonas fluorescens</name>
    <dbReference type="NCBI Taxonomy" id="294"/>
    <lineage>
        <taxon>Bacteria</taxon>
        <taxon>Pseudomonadati</taxon>
        <taxon>Pseudomonadota</taxon>
        <taxon>Gammaproteobacteria</taxon>
        <taxon>Pseudomonadales</taxon>
        <taxon>Pseudomonadaceae</taxon>
        <taxon>Pseudomonas</taxon>
    </lineage>
</organism>
<protein>
    <submittedName>
        <fullName evidence="5">Transcriptional activator protein AnoR</fullName>
    </submittedName>
</protein>
<dbReference type="CDD" id="cd06170">
    <property type="entry name" value="LuxR_C_like"/>
    <property type="match status" value="1"/>
</dbReference>
<dbReference type="Gene3D" id="1.10.10.10">
    <property type="entry name" value="Winged helix-like DNA-binding domain superfamily/Winged helix DNA-binding domain"/>
    <property type="match status" value="1"/>
</dbReference>
<gene>
    <name evidence="5" type="primary">anoR_1</name>
    <name evidence="5" type="ORF">PS691_01064</name>
</gene>
<name>A0A5E7ARJ9_PSEFL</name>
<keyword evidence="1" id="KW-0805">Transcription regulation</keyword>
<dbReference type="InterPro" id="IPR000792">
    <property type="entry name" value="Tscrpt_reg_LuxR_C"/>
</dbReference>
<evidence type="ECO:0000256" key="2">
    <source>
        <dbReference type="ARBA" id="ARBA00023125"/>
    </source>
</evidence>
<dbReference type="PANTHER" id="PTHR44688">
    <property type="entry name" value="DNA-BINDING TRANSCRIPTIONAL ACTIVATOR DEVR_DOSR"/>
    <property type="match status" value="1"/>
</dbReference>
<dbReference type="PROSITE" id="PS50043">
    <property type="entry name" value="HTH_LUXR_2"/>
    <property type="match status" value="1"/>
</dbReference>
<accession>A0A5E7ARJ9</accession>
<dbReference type="SUPFAM" id="SSF75516">
    <property type="entry name" value="Pheromone-binding domain of LuxR-like quorum-sensing transcription factors"/>
    <property type="match status" value="1"/>
</dbReference>
<reference evidence="5 6" key="1">
    <citation type="submission" date="2019-09" db="EMBL/GenBank/DDBJ databases">
        <authorList>
            <person name="Chandra G."/>
            <person name="Truman W A."/>
        </authorList>
    </citation>
    <scope>NUCLEOTIDE SEQUENCE [LARGE SCALE GENOMIC DNA]</scope>
    <source>
        <strain evidence="5">PS691</strain>
    </source>
</reference>
<evidence type="ECO:0000313" key="5">
    <source>
        <dbReference type="EMBL" id="VVN80640.1"/>
    </source>
</evidence>
<dbReference type="AlphaFoldDB" id="A0A5E7ARJ9"/>
<dbReference type="PRINTS" id="PR00038">
    <property type="entry name" value="HTHLUXR"/>
</dbReference>
<keyword evidence="3" id="KW-0804">Transcription</keyword>
<dbReference type="PANTHER" id="PTHR44688:SF16">
    <property type="entry name" value="DNA-BINDING TRANSCRIPTIONAL ACTIVATOR DEVR_DOSR"/>
    <property type="match status" value="1"/>
</dbReference>
<dbReference type="InterPro" id="IPR036388">
    <property type="entry name" value="WH-like_DNA-bd_sf"/>
</dbReference>
<dbReference type="Gene3D" id="3.30.450.80">
    <property type="entry name" value="Transcription factor LuxR-like, autoinducer-binding domain"/>
    <property type="match status" value="1"/>
</dbReference>
<dbReference type="EMBL" id="CABVHQ010000007">
    <property type="protein sequence ID" value="VVN80640.1"/>
    <property type="molecule type" value="Genomic_DNA"/>
</dbReference>
<feature type="domain" description="HTH luxR-type" evidence="4">
    <location>
        <begin position="169"/>
        <end position="234"/>
    </location>
</feature>
<evidence type="ECO:0000259" key="4">
    <source>
        <dbReference type="PROSITE" id="PS50043"/>
    </source>
</evidence>
<dbReference type="SMART" id="SM00421">
    <property type="entry name" value="HTH_LUXR"/>
    <property type="match status" value="1"/>
</dbReference>
<evidence type="ECO:0000256" key="1">
    <source>
        <dbReference type="ARBA" id="ARBA00023015"/>
    </source>
</evidence>